<feature type="region of interest" description="Disordered" evidence="1">
    <location>
        <begin position="1"/>
        <end position="40"/>
    </location>
</feature>
<dbReference type="Proteomes" id="UP000095192">
    <property type="component" value="Unassembled WGS sequence"/>
</dbReference>
<name>A0A1D3CY81_9EIME</name>
<feature type="compositionally biased region" description="Basic and acidic residues" evidence="1">
    <location>
        <begin position="1"/>
        <end position="17"/>
    </location>
</feature>
<feature type="compositionally biased region" description="Basic and acidic residues" evidence="1">
    <location>
        <begin position="26"/>
        <end position="40"/>
    </location>
</feature>
<keyword evidence="2" id="KW-0812">Transmembrane</keyword>
<feature type="region of interest" description="Disordered" evidence="1">
    <location>
        <begin position="586"/>
        <end position="620"/>
    </location>
</feature>
<evidence type="ECO:0008006" key="5">
    <source>
        <dbReference type="Google" id="ProtNLM"/>
    </source>
</evidence>
<feature type="transmembrane region" description="Helical" evidence="2">
    <location>
        <begin position="55"/>
        <end position="75"/>
    </location>
</feature>
<proteinExistence type="predicted"/>
<evidence type="ECO:0000256" key="1">
    <source>
        <dbReference type="SAM" id="MobiDB-lite"/>
    </source>
</evidence>
<evidence type="ECO:0000256" key="2">
    <source>
        <dbReference type="SAM" id="Phobius"/>
    </source>
</evidence>
<evidence type="ECO:0000313" key="4">
    <source>
        <dbReference type="Proteomes" id="UP000095192"/>
    </source>
</evidence>
<keyword evidence="2" id="KW-1133">Transmembrane helix</keyword>
<keyword evidence="4" id="KW-1185">Reference proteome</keyword>
<dbReference type="EMBL" id="JROU02001522">
    <property type="protein sequence ID" value="OEH76146.1"/>
    <property type="molecule type" value="Genomic_DNA"/>
</dbReference>
<feature type="compositionally biased region" description="Acidic residues" evidence="1">
    <location>
        <begin position="586"/>
        <end position="595"/>
    </location>
</feature>
<reference evidence="3 4" key="1">
    <citation type="journal article" date="2016" name="BMC Genomics">
        <title>Comparative genomics reveals Cyclospora cayetanensis possesses coccidia-like metabolism and invasion components but unique surface antigens.</title>
        <authorList>
            <person name="Liu S."/>
            <person name="Wang L."/>
            <person name="Zheng H."/>
            <person name="Xu Z."/>
            <person name="Roellig D.M."/>
            <person name="Li N."/>
            <person name="Frace M.A."/>
            <person name="Tang K."/>
            <person name="Arrowood M.J."/>
            <person name="Moss D.M."/>
            <person name="Zhang L."/>
            <person name="Feng Y."/>
            <person name="Xiao L."/>
        </authorList>
    </citation>
    <scope>NUCLEOTIDE SEQUENCE [LARGE SCALE GENOMIC DNA]</scope>
    <source>
        <strain evidence="3 4">CHN_HEN01</strain>
    </source>
</reference>
<dbReference type="InParanoid" id="A0A1D3CY81"/>
<comment type="caution">
    <text evidence="3">The sequence shown here is derived from an EMBL/GenBank/DDBJ whole genome shotgun (WGS) entry which is preliminary data.</text>
</comment>
<organism evidence="3 4">
    <name type="scientific">Cyclospora cayetanensis</name>
    <dbReference type="NCBI Taxonomy" id="88456"/>
    <lineage>
        <taxon>Eukaryota</taxon>
        <taxon>Sar</taxon>
        <taxon>Alveolata</taxon>
        <taxon>Apicomplexa</taxon>
        <taxon>Conoidasida</taxon>
        <taxon>Coccidia</taxon>
        <taxon>Eucoccidiorida</taxon>
        <taxon>Eimeriorina</taxon>
        <taxon>Eimeriidae</taxon>
        <taxon>Cyclospora</taxon>
    </lineage>
</organism>
<feature type="compositionally biased region" description="Low complexity" evidence="1">
    <location>
        <begin position="600"/>
        <end position="614"/>
    </location>
</feature>
<protein>
    <recommendedName>
        <fullName evidence="5">Transmembrane protein</fullName>
    </recommendedName>
</protein>
<sequence length="620" mass="66684">MLESKKKDTQGDMKEEGGGQGSPRSVELHKQSHTLRKDTEPLVSRAATGARAADWLLILVAAPFLWVLLLLRIQMPATGRLFSCRCGEARCVGIMQQQQKPVAAVGGPYTPLPLVFPPIDPFPESSGSSEALQDQGLEGHVAAVASLAGLRQHLFQRMHQVAALHQHIAESQQPLAYQRPLEELLESSTSITDEKSAGAQPPLLARTEPVTAGAAHIHFPERLRCHPADFADIGASCCAPVSSMYGSPAPAFVDPLTGAPSEFLAGGTSWMQRHAEAIMMAAVYEGQLRLWHSFASQLQLRLLVATQRATVAKLVSNTDSSRMASFWPPSGPGLLGSTTGASLLESDVAAPARESGGSSRDDNACQQKQQLYSGATTGSSIPSGITESSGSADASTWVYVCCLVVALLHTNGAFNPIIDLITSTSHRQPFEATMAQLRGRRERRPLQRLRLRQQRLHASVGRPFEGRSCFPCSLLLVEVPSSFVCSKMYTYRTGIGGYMPSVDEDSQGLRARGQSNETPTLVLDEGPPGIHSAAEGQNVSQASRREAASIPPYWKRALYQGVAMFFLTTIPSWNPNPDLLIDYEGLAEEEEGDAVETERTSPASVSATSAAEPEGVPLQQ</sequence>
<dbReference type="VEuPathDB" id="ToxoDB:cyc_04217"/>
<evidence type="ECO:0000313" key="3">
    <source>
        <dbReference type="EMBL" id="OEH76146.1"/>
    </source>
</evidence>
<accession>A0A1D3CY81</accession>
<dbReference type="AlphaFoldDB" id="A0A1D3CY81"/>
<dbReference type="VEuPathDB" id="ToxoDB:LOC34620779"/>
<feature type="region of interest" description="Disordered" evidence="1">
    <location>
        <begin position="504"/>
        <end position="544"/>
    </location>
</feature>
<keyword evidence="2" id="KW-0472">Membrane</keyword>
<gene>
    <name evidence="3" type="ORF">cyc_04217</name>
</gene>